<dbReference type="RefSeq" id="WP_097064180.1">
    <property type="nucleotide sequence ID" value="NZ_OBMI01000002.1"/>
</dbReference>
<dbReference type="InterPro" id="IPR004891">
    <property type="entry name" value="Mercury-R_MerC"/>
</dbReference>
<feature type="transmembrane region" description="Helical" evidence="1">
    <location>
        <begin position="110"/>
        <end position="130"/>
    </location>
</feature>
<keyword evidence="3" id="KW-1185">Reference proteome</keyword>
<dbReference type="GO" id="GO:0016020">
    <property type="term" value="C:membrane"/>
    <property type="evidence" value="ECO:0007669"/>
    <property type="project" value="InterPro"/>
</dbReference>
<keyword evidence="1" id="KW-1133">Transmembrane helix</keyword>
<organism evidence="2 3">
    <name type="scientific">Sphingomonas guangdongensis</name>
    <dbReference type="NCBI Taxonomy" id="1141890"/>
    <lineage>
        <taxon>Bacteria</taxon>
        <taxon>Pseudomonadati</taxon>
        <taxon>Pseudomonadota</taxon>
        <taxon>Alphaproteobacteria</taxon>
        <taxon>Sphingomonadales</taxon>
        <taxon>Sphingomonadaceae</taxon>
        <taxon>Sphingomonas</taxon>
    </lineage>
</organism>
<evidence type="ECO:0000256" key="1">
    <source>
        <dbReference type="SAM" id="Phobius"/>
    </source>
</evidence>
<dbReference type="Proteomes" id="UP000219494">
    <property type="component" value="Unassembled WGS sequence"/>
</dbReference>
<dbReference type="EMBL" id="OBMI01000002">
    <property type="protein sequence ID" value="SOB87275.1"/>
    <property type="molecule type" value="Genomic_DNA"/>
</dbReference>
<sequence length="135" mass="13539">MRQDARASGAQQRFFDVVAIGASALCLLHCLALPAAILLLPALAVFLQVPESFHLAALAVAVPTSAVALGAGYRTHETAQAIGVALPGIALLAWGALMAQGVAAETGSTVAGALLLALAHVLNWRALALVPGAAT</sequence>
<feature type="transmembrane region" description="Helical" evidence="1">
    <location>
        <begin position="53"/>
        <end position="72"/>
    </location>
</feature>
<evidence type="ECO:0000313" key="2">
    <source>
        <dbReference type="EMBL" id="SOB87275.1"/>
    </source>
</evidence>
<dbReference type="Pfam" id="PF03203">
    <property type="entry name" value="MerC"/>
    <property type="match status" value="1"/>
</dbReference>
<feature type="transmembrane region" description="Helical" evidence="1">
    <location>
        <begin position="20"/>
        <end position="47"/>
    </location>
</feature>
<accession>A0A285QZC5</accession>
<evidence type="ECO:0000313" key="3">
    <source>
        <dbReference type="Proteomes" id="UP000219494"/>
    </source>
</evidence>
<dbReference type="GO" id="GO:0015097">
    <property type="term" value="F:mercury ion transmembrane transporter activity"/>
    <property type="evidence" value="ECO:0007669"/>
    <property type="project" value="InterPro"/>
</dbReference>
<keyword evidence="1" id="KW-0812">Transmembrane</keyword>
<feature type="transmembrane region" description="Helical" evidence="1">
    <location>
        <begin position="84"/>
        <end position="104"/>
    </location>
</feature>
<keyword evidence="1" id="KW-0472">Membrane</keyword>
<name>A0A285QZC5_9SPHN</name>
<reference evidence="2 3" key="1">
    <citation type="submission" date="2017-07" db="EMBL/GenBank/DDBJ databases">
        <authorList>
            <person name="Sun Z.S."/>
            <person name="Albrecht U."/>
            <person name="Echele G."/>
            <person name="Lee C.C."/>
        </authorList>
    </citation>
    <scope>NUCLEOTIDE SEQUENCE [LARGE SCALE GENOMIC DNA]</scope>
    <source>
        <strain evidence="2 3">CGMCC 1.12672</strain>
    </source>
</reference>
<dbReference type="AlphaFoldDB" id="A0A285QZC5"/>
<protein>
    <submittedName>
        <fullName evidence="2">MerC mercury resistance protein</fullName>
    </submittedName>
</protein>
<gene>
    <name evidence="2" type="ORF">SAMN06297144_2402</name>
</gene>
<proteinExistence type="predicted"/>